<evidence type="ECO:0000313" key="1">
    <source>
        <dbReference type="EMBL" id="OLP74446.1"/>
    </source>
</evidence>
<name>A0A1Q9BUW2_SYMMI</name>
<reference evidence="1 2" key="1">
    <citation type="submission" date="2016-02" db="EMBL/GenBank/DDBJ databases">
        <title>Genome analysis of coral dinoflagellate symbionts highlights evolutionary adaptations to a symbiotic lifestyle.</title>
        <authorList>
            <person name="Aranda M."/>
            <person name="Li Y."/>
            <person name="Liew Y.J."/>
            <person name="Baumgarten S."/>
            <person name="Simakov O."/>
            <person name="Wilson M."/>
            <person name="Piel J."/>
            <person name="Ashoor H."/>
            <person name="Bougouffa S."/>
            <person name="Bajic V.B."/>
            <person name="Ryu T."/>
            <person name="Ravasi T."/>
            <person name="Bayer T."/>
            <person name="Micklem G."/>
            <person name="Kim H."/>
            <person name="Bhak J."/>
            <person name="Lajeunesse T.C."/>
            <person name="Voolstra C.R."/>
        </authorList>
    </citation>
    <scope>NUCLEOTIDE SEQUENCE [LARGE SCALE GENOMIC DNA]</scope>
    <source>
        <strain evidence="1 2">CCMP2467</strain>
    </source>
</reference>
<feature type="non-terminal residue" evidence="1">
    <location>
        <position position="66"/>
    </location>
</feature>
<accession>A0A1Q9BUW2</accession>
<gene>
    <name evidence="1" type="ORF">AK812_SmicGene46012</name>
</gene>
<protein>
    <submittedName>
        <fullName evidence="1">Uncharacterized protein</fullName>
    </submittedName>
</protein>
<organism evidence="1 2">
    <name type="scientific">Symbiodinium microadriaticum</name>
    <name type="common">Dinoflagellate</name>
    <name type="synonym">Zooxanthella microadriatica</name>
    <dbReference type="NCBI Taxonomy" id="2951"/>
    <lineage>
        <taxon>Eukaryota</taxon>
        <taxon>Sar</taxon>
        <taxon>Alveolata</taxon>
        <taxon>Dinophyceae</taxon>
        <taxon>Suessiales</taxon>
        <taxon>Symbiodiniaceae</taxon>
        <taxon>Symbiodinium</taxon>
    </lineage>
</organism>
<dbReference type="Proteomes" id="UP000186817">
    <property type="component" value="Unassembled WGS sequence"/>
</dbReference>
<evidence type="ECO:0000313" key="2">
    <source>
        <dbReference type="Proteomes" id="UP000186817"/>
    </source>
</evidence>
<proteinExistence type="predicted"/>
<comment type="caution">
    <text evidence="1">The sequence shown here is derived from an EMBL/GenBank/DDBJ whole genome shotgun (WGS) entry which is preliminary data.</text>
</comment>
<sequence>MAPTSQVTVAQQEEAETKSVVQDLPILKAPEETTDEYADMPQEAVWILDQVGELEGQFTELNSKLQ</sequence>
<dbReference type="EMBL" id="LSRX01003717">
    <property type="protein sequence ID" value="OLP74446.1"/>
    <property type="molecule type" value="Genomic_DNA"/>
</dbReference>
<dbReference type="AlphaFoldDB" id="A0A1Q9BUW2"/>
<keyword evidence="2" id="KW-1185">Reference proteome</keyword>